<accession>A0A1V0GUW1</accession>
<evidence type="ECO:0000256" key="1">
    <source>
        <dbReference type="SAM" id="Phobius"/>
    </source>
</evidence>
<dbReference type="AlphaFoldDB" id="A0A1V0GUW1"/>
<dbReference type="eggNOG" id="ENOG5033A3U">
    <property type="taxonomic scope" value="Bacteria"/>
</dbReference>
<dbReference type="EMBL" id="CP020442">
    <property type="protein sequence ID" value="ARC37621.1"/>
    <property type="molecule type" value="Genomic_DNA"/>
</dbReference>
<proteinExistence type="predicted"/>
<reference evidence="2" key="1">
    <citation type="submission" date="2017-12" db="EMBL/GenBank/DDBJ databases">
        <title>FDA dAtabase for Regulatory Grade micrObial Sequences (FDA-ARGOS): Supporting development and validation of Infectious Disease Dx tests.</title>
        <authorList>
            <person name="Campos J."/>
            <person name="Goldberg B."/>
            <person name="Tallon L."/>
            <person name="Sadzewicz L."/>
            <person name="Sengamalay N."/>
            <person name="Ott S."/>
            <person name="Godinez A."/>
            <person name="Nagaraj S."/>
            <person name="Vyas G."/>
            <person name="Aluvathingal J."/>
            <person name="Nadendla S."/>
            <person name="Geyer C."/>
            <person name="Nandy P."/>
            <person name="Hobson J."/>
            <person name="Sichtig H."/>
        </authorList>
    </citation>
    <scope>NUCLEOTIDE SEQUENCE</scope>
    <source>
        <strain evidence="2">FDAARGOS_252</strain>
    </source>
</reference>
<feature type="transmembrane region" description="Helical" evidence="1">
    <location>
        <begin position="99"/>
        <end position="121"/>
    </location>
</feature>
<evidence type="ECO:0000313" key="3">
    <source>
        <dbReference type="Proteomes" id="UP000191257"/>
    </source>
</evidence>
<dbReference type="STRING" id="147645.A6J80_15700"/>
<keyword evidence="1" id="KW-1133">Transmembrane helix</keyword>
<evidence type="ECO:0000313" key="2">
    <source>
        <dbReference type="EMBL" id="ARC37621.1"/>
    </source>
</evidence>
<keyword evidence="1" id="KW-0812">Transmembrane</keyword>
<sequence>MGIDEIRPKADEVASLMAARFGGLKRGQQADLDSMMRKRGGALPRRLRREARFMAEADRLAGHPRLARQVDRTRYDRAHRALTAYLRPLGQGARLRSRAAGIAASIVMGLMLLGALVVWLMTARGLLPG</sequence>
<keyword evidence="1" id="KW-0472">Membrane</keyword>
<dbReference type="RefSeq" id="WP_080622104.1">
    <property type="nucleotide sequence ID" value="NZ_CAWMZI010000001.1"/>
</dbReference>
<organism evidence="2 3">
    <name type="scientific">Paracoccus yeei</name>
    <dbReference type="NCBI Taxonomy" id="147645"/>
    <lineage>
        <taxon>Bacteria</taxon>
        <taxon>Pseudomonadati</taxon>
        <taxon>Pseudomonadota</taxon>
        <taxon>Alphaproteobacteria</taxon>
        <taxon>Rhodobacterales</taxon>
        <taxon>Paracoccaceae</taxon>
        <taxon>Paracoccus</taxon>
    </lineage>
</organism>
<dbReference type="Proteomes" id="UP000191257">
    <property type="component" value="Chromosome"/>
</dbReference>
<protein>
    <submittedName>
        <fullName evidence="2">Uncharacterized protein</fullName>
    </submittedName>
</protein>
<dbReference type="KEGG" id="pye:A6J80_15700"/>
<keyword evidence="3" id="KW-1185">Reference proteome</keyword>
<gene>
    <name evidence="2" type="ORF">A6J80_15700</name>
</gene>
<name>A0A1V0GUW1_9RHOB</name>